<keyword evidence="1" id="KW-0472">Membrane</keyword>
<feature type="transmembrane region" description="Helical" evidence="1">
    <location>
        <begin position="12"/>
        <end position="31"/>
    </location>
</feature>
<evidence type="ECO:0000313" key="2">
    <source>
        <dbReference type="EMBL" id="AWX53012.1"/>
    </source>
</evidence>
<sequence length="161" mass="18938">MMRIMNEKNQTAMTVTLEIVVLIPIKLLILIKKLEKYLYLWNTMKINYRHSFSFLFILNLLNISVPENAEPVINYSFGVLILSLLVFFNIINAFLSLFSLYIIKIYNVDERLKNYPRLKRIVKYYEGSSLVFISIEIGMALIFTLVIFLSCLFFLGINIFE</sequence>
<feature type="transmembrane region" description="Helical" evidence="1">
    <location>
        <begin position="52"/>
        <end position="69"/>
    </location>
</feature>
<feature type="transmembrane region" description="Helical" evidence="1">
    <location>
        <begin position="75"/>
        <end position="103"/>
    </location>
</feature>
<gene>
    <name evidence="2" type="primary">orf161</name>
</gene>
<geneLocation type="mitochondrion" evidence="2"/>
<accession>A0A2Z4M936</accession>
<name>A0A2Z4M936_9AGAM</name>
<feature type="transmembrane region" description="Helical" evidence="1">
    <location>
        <begin position="124"/>
        <end position="157"/>
    </location>
</feature>
<dbReference type="GeneID" id="37500643"/>
<dbReference type="EMBL" id="MH319479">
    <property type="protein sequence ID" value="AWX53012.1"/>
    <property type="molecule type" value="Genomic_DNA"/>
</dbReference>
<keyword evidence="1" id="KW-1133">Transmembrane helix</keyword>
<reference evidence="2" key="1">
    <citation type="journal article" date="2019" name="Int. J. Biol. Macromol.">
        <title>Characterization and comparative analysis of six complete mitochondrial genomes from ectomycorrhizal fungi of the Lactarius genus and phylogenetic analysis of the Agaricomycetes.</title>
        <authorList>
            <person name="Li Q."/>
            <person name="Wang Q."/>
            <person name="Jin X."/>
            <person name="Chen Z."/>
            <person name="Xiong C."/>
            <person name="Li P."/>
            <person name="Liu Q."/>
            <person name="Huang W."/>
        </authorList>
    </citation>
    <scope>NUCLEOTIDE SEQUENCE</scope>
</reference>
<organism evidence="2">
    <name type="scientific">Lactifluus piperatus</name>
    <dbReference type="NCBI Taxonomy" id="71966"/>
    <lineage>
        <taxon>Eukaryota</taxon>
        <taxon>Fungi</taxon>
        <taxon>Dikarya</taxon>
        <taxon>Basidiomycota</taxon>
        <taxon>Agaricomycotina</taxon>
        <taxon>Agaricomycetes</taxon>
        <taxon>Russulales</taxon>
        <taxon>Russulaceae</taxon>
        <taxon>Lactifluus</taxon>
    </lineage>
</organism>
<dbReference type="AlphaFoldDB" id="A0A2Z4M936"/>
<protein>
    <submittedName>
        <fullName evidence="2">Uncharacterized protein</fullName>
    </submittedName>
</protein>
<keyword evidence="1" id="KW-0812">Transmembrane</keyword>
<proteinExistence type="predicted"/>
<keyword evidence="2" id="KW-0496">Mitochondrion</keyword>
<evidence type="ECO:0000256" key="1">
    <source>
        <dbReference type="SAM" id="Phobius"/>
    </source>
</evidence>
<dbReference type="RefSeq" id="YP_009498226.1">
    <property type="nucleotide sequence ID" value="NC_038056.1"/>
</dbReference>